<name>A0ABP9K9G5_9NOCA</name>
<dbReference type="InterPro" id="IPR009075">
    <property type="entry name" value="AcylCo_DH/oxidase_C"/>
</dbReference>
<keyword evidence="3 6" id="KW-0285">Flavoprotein</keyword>
<keyword evidence="12" id="KW-1185">Reference proteome</keyword>
<evidence type="ECO:0000313" key="11">
    <source>
        <dbReference type="EMBL" id="GAA5052211.1"/>
    </source>
</evidence>
<evidence type="ECO:0000256" key="1">
    <source>
        <dbReference type="ARBA" id="ARBA00001974"/>
    </source>
</evidence>
<comment type="cofactor">
    <cofactor evidence="1 6">
        <name>FAD</name>
        <dbReference type="ChEBI" id="CHEBI:57692"/>
    </cofactor>
</comment>
<evidence type="ECO:0000259" key="9">
    <source>
        <dbReference type="Pfam" id="PF02770"/>
    </source>
</evidence>
<feature type="compositionally biased region" description="Basic and acidic residues" evidence="7">
    <location>
        <begin position="319"/>
        <end position="334"/>
    </location>
</feature>
<evidence type="ECO:0008006" key="13">
    <source>
        <dbReference type="Google" id="ProtNLM"/>
    </source>
</evidence>
<keyword evidence="4 6" id="KW-0274">FAD</keyword>
<gene>
    <name evidence="11" type="ORF">GCM10023318_24570</name>
</gene>
<feature type="domain" description="Acyl-CoA dehydrogenase/oxidase N-terminal" evidence="10">
    <location>
        <begin position="11"/>
        <end position="117"/>
    </location>
</feature>
<evidence type="ECO:0000256" key="2">
    <source>
        <dbReference type="ARBA" id="ARBA00009347"/>
    </source>
</evidence>
<evidence type="ECO:0000259" key="8">
    <source>
        <dbReference type="Pfam" id="PF00441"/>
    </source>
</evidence>
<dbReference type="Pfam" id="PF02770">
    <property type="entry name" value="Acyl-CoA_dh_M"/>
    <property type="match status" value="1"/>
</dbReference>
<comment type="caution">
    <text evidence="11">The sequence shown here is derived from an EMBL/GenBank/DDBJ whole genome shotgun (WGS) entry which is preliminary data.</text>
</comment>
<proteinExistence type="inferred from homology"/>
<evidence type="ECO:0000256" key="5">
    <source>
        <dbReference type="ARBA" id="ARBA00023002"/>
    </source>
</evidence>
<comment type="similarity">
    <text evidence="2 6">Belongs to the acyl-CoA dehydrogenase family.</text>
</comment>
<dbReference type="Gene3D" id="1.10.540.10">
    <property type="entry name" value="Acyl-CoA dehydrogenase/oxidase, N-terminal domain"/>
    <property type="match status" value="1"/>
</dbReference>
<evidence type="ECO:0000259" key="10">
    <source>
        <dbReference type="Pfam" id="PF02771"/>
    </source>
</evidence>
<dbReference type="InterPro" id="IPR052161">
    <property type="entry name" value="Mycobact_Acyl-CoA_DH"/>
</dbReference>
<keyword evidence="5 6" id="KW-0560">Oxidoreductase</keyword>
<evidence type="ECO:0000256" key="3">
    <source>
        <dbReference type="ARBA" id="ARBA00022630"/>
    </source>
</evidence>
<dbReference type="Pfam" id="PF00441">
    <property type="entry name" value="Acyl-CoA_dh_1"/>
    <property type="match status" value="1"/>
</dbReference>
<dbReference type="InterPro" id="IPR037069">
    <property type="entry name" value="AcylCoA_DH/ox_N_sf"/>
</dbReference>
<accession>A0ABP9K9G5</accession>
<evidence type="ECO:0000256" key="4">
    <source>
        <dbReference type="ARBA" id="ARBA00022827"/>
    </source>
</evidence>
<feature type="compositionally biased region" description="Polar residues" evidence="7">
    <location>
        <begin position="336"/>
        <end position="352"/>
    </location>
</feature>
<feature type="compositionally biased region" description="Polar residues" evidence="7">
    <location>
        <begin position="404"/>
        <end position="415"/>
    </location>
</feature>
<evidence type="ECO:0000256" key="7">
    <source>
        <dbReference type="SAM" id="MobiDB-lite"/>
    </source>
</evidence>
<dbReference type="PANTHER" id="PTHR43292:SF3">
    <property type="entry name" value="ACYL-COA DEHYDROGENASE FADE29"/>
    <property type="match status" value="1"/>
</dbReference>
<dbReference type="InterPro" id="IPR046373">
    <property type="entry name" value="Acyl-CoA_Oxase/DH_mid-dom_sf"/>
</dbReference>
<feature type="compositionally biased region" description="Polar residues" evidence="7">
    <location>
        <begin position="383"/>
        <end position="396"/>
    </location>
</feature>
<dbReference type="Gene3D" id="2.40.110.10">
    <property type="entry name" value="Butyryl-CoA Dehydrogenase, subunit A, domain 2"/>
    <property type="match status" value="1"/>
</dbReference>
<dbReference type="InterPro" id="IPR013786">
    <property type="entry name" value="AcylCoA_DH/ox_N"/>
</dbReference>
<reference evidence="12" key="1">
    <citation type="journal article" date="2019" name="Int. J. Syst. Evol. Microbiol.">
        <title>The Global Catalogue of Microorganisms (GCM) 10K type strain sequencing project: providing services to taxonomists for standard genome sequencing and annotation.</title>
        <authorList>
            <consortium name="The Broad Institute Genomics Platform"/>
            <consortium name="The Broad Institute Genome Sequencing Center for Infectious Disease"/>
            <person name="Wu L."/>
            <person name="Ma J."/>
        </authorList>
    </citation>
    <scope>NUCLEOTIDE SEQUENCE [LARGE SCALE GENOMIC DNA]</scope>
    <source>
        <strain evidence="12">JCM 18298</strain>
    </source>
</reference>
<feature type="domain" description="Acyl-CoA oxidase/dehydrogenase middle" evidence="9">
    <location>
        <begin position="122"/>
        <end position="216"/>
    </location>
</feature>
<dbReference type="EMBL" id="BAABJM010000002">
    <property type="protein sequence ID" value="GAA5052211.1"/>
    <property type="molecule type" value="Genomic_DNA"/>
</dbReference>
<sequence length="522" mass="56876">MTRQFSSTGEFRSELRAWLADVDLAPGQNDSLDAQLAQLARVRRALFDAGWMRYGWPEAVGGLGGPAILRAVLGEEVATRDLAEPGIYSMIEVLGPTMISYARPELAAEMVPRLLDGTEQWCQGFSEPGSGSDLASLTTKAVARGDDWVISGQKVWTSLAQYASRCVLLTRTDPTLPRHEGITAFFVDMDSPGITVRPLRTMHGVDEFAEVYFDDVVVPGDRMLGHPGDGWRVAMDLLPYERSSCFWHRIAHLYTRLDRLLAEIGTPAGHVVAATPTETAHQALSYASKTAAADSNATHRTAEHRPPAVTDAPFPQRANRGETVEPPAPREPDQPKNPTADRTTPVTETASLATEPDETSTDHTTPVSQTGTLATEPDKTSTDHTTPVSQTTSLATQPDDPTADHTTPVTETGSLGSEPDDYDLGAAYLALHTLRCRSRRTQLRLAEGAQLGPDTSIDKVLLATAEQQLFDTVRDLRPGVLELDETPWRAEFLYSRAATIYGGTAEVQRNIIARRLLDLGKE</sequence>
<dbReference type="InterPro" id="IPR006091">
    <property type="entry name" value="Acyl-CoA_Oxase/DH_mid-dom"/>
</dbReference>
<evidence type="ECO:0000256" key="6">
    <source>
        <dbReference type="RuleBase" id="RU362125"/>
    </source>
</evidence>
<feature type="region of interest" description="Disordered" evidence="7">
    <location>
        <begin position="289"/>
        <end position="421"/>
    </location>
</feature>
<dbReference type="Pfam" id="PF02771">
    <property type="entry name" value="Acyl-CoA_dh_N"/>
    <property type="match status" value="1"/>
</dbReference>
<feature type="compositionally biased region" description="Polar residues" evidence="7">
    <location>
        <begin position="362"/>
        <end position="373"/>
    </location>
</feature>
<dbReference type="InterPro" id="IPR036250">
    <property type="entry name" value="AcylCo_DH-like_C"/>
</dbReference>
<dbReference type="InterPro" id="IPR009100">
    <property type="entry name" value="AcylCoA_DH/oxidase_NM_dom_sf"/>
</dbReference>
<dbReference type="SUPFAM" id="SSF56645">
    <property type="entry name" value="Acyl-CoA dehydrogenase NM domain-like"/>
    <property type="match status" value="1"/>
</dbReference>
<feature type="compositionally biased region" description="Polar residues" evidence="7">
    <location>
        <begin position="289"/>
        <end position="299"/>
    </location>
</feature>
<evidence type="ECO:0000313" key="12">
    <source>
        <dbReference type="Proteomes" id="UP001500603"/>
    </source>
</evidence>
<dbReference type="Gene3D" id="1.20.140.10">
    <property type="entry name" value="Butyryl-CoA Dehydrogenase, subunit A, domain 3"/>
    <property type="match status" value="1"/>
</dbReference>
<protein>
    <recommendedName>
        <fullName evidence="13">Acyl-CoA dehydrogenase</fullName>
    </recommendedName>
</protein>
<dbReference type="PANTHER" id="PTHR43292">
    <property type="entry name" value="ACYL-COA DEHYDROGENASE"/>
    <property type="match status" value="1"/>
</dbReference>
<feature type="domain" description="Acyl-CoA dehydrogenase/oxidase C-terminal" evidence="8">
    <location>
        <begin position="426"/>
        <end position="517"/>
    </location>
</feature>
<dbReference type="Proteomes" id="UP001500603">
    <property type="component" value="Unassembled WGS sequence"/>
</dbReference>
<dbReference type="SUPFAM" id="SSF47203">
    <property type="entry name" value="Acyl-CoA dehydrogenase C-terminal domain-like"/>
    <property type="match status" value="1"/>
</dbReference>
<organism evidence="11 12">
    <name type="scientific">Nocardia callitridis</name>
    <dbReference type="NCBI Taxonomy" id="648753"/>
    <lineage>
        <taxon>Bacteria</taxon>
        <taxon>Bacillati</taxon>
        <taxon>Actinomycetota</taxon>
        <taxon>Actinomycetes</taxon>
        <taxon>Mycobacteriales</taxon>
        <taxon>Nocardiaceae</taxon>
        <taxon>Nocardia</taxon>
    </lineage>
</organism>